<keyword evidence="3" id="KW-1185">Reference proteome</keyword>
<feature type="compositionally biased region" description="Acidic residues" evidence="1">
    <location>
        <begin position="179"/>
        <end position="189"/>
    </location>
</feature>
<sequence>MGLLTVMSKWREHQQFPGAYLPHSQTFSARLGLAAHLILARHIMAELDLNHINWVILLYLTLAKRARCLRLLSLHGSSRIEFLRQWLQKAEILNKDRQLCQNEIGTLIGSSIDRIKYPWNMFDTLVEVMKWHLEGAEMDAVDEEEDIDDAGSVHSSEVFKRDPTIDTIDAKPFGKGEDNDGEDDDEIEELGMVSRSQSGEEHDPIHIDD</sequence>
<name>A0A067P4S7_9AGAM</name>
<feature type="region of interest" description="Disordered" evidence="1">
    <location>
        <begin position="151"/>
        <end position="209"/>
    </location>
</feature>
<dbReference type="AlphaFoldDB" id="A0A067P4S7"/>
<proteinExistence type="predicted"/>
<evidence type="ECO:0000313" key="3">
    <source>
        <dbReference type="Proteomes" id="UP000027265"/>
    </source>
</evidence>
<evidence type="ECO:0000313" key="2">
    <source>
        <dbReference type="EMBL" id="KDQ49784.1"/>
    </source>
</evidence>
<evidence type="ECO:0000256" key="1">
    <source>
        <dbReference type="SAM" id="MobiDB-lite"/>
    </source>
</evidence>
<protein>
    <submittedName>
        <fullName evidence="2">Uncharacterized protein</fullName>
    </submittedName>
</protein>
<dbReference type="Proteomes" id="UP000027265">
    <property type="component" value="Unassembled WGS sequence"/>
</dbReference>
<reference evidence="3" key="1">
    <citation type="journal article" date="2014" name="Proc. Natl. Acad. Sci. U.S.A.">
        <title>Extensive sampling of basidiomycete genomes demonstrates inadequacy of the white-rot/brown-rot paradigm for wood decay fungi.</title>
        <authorList>
            <person name="Riley R."/>
            <person name="Salamov A.A."/>
            <person name="Brown D.W."/>
            <person name="Nagy L.G."/>
            <person name="Floudas D."/>
            <person name="Held B.W."/>
            <person name="Levasseur A."/>
            <person name="Lombard V."/>
            <person name="Morin E."/>
            <person name="Otillar R."/>
            <person name="Lindquist E.A."/>
            <person name="Sun H."/>
            <person name="LaButti K.M."/>
            <person name="Schmutz J."/>
            <person name="Jabbour D."/>
            <person name="Luo H."/>
            <person name="Baker S.E."/>
            <person name="Pisabarro A.G."/>
            <person name="Walton J.D."/>
            <person name="Blanchette R.A."/>
            <person name="Henrissat B."/>
            <person name="Martin F."/>
            <person name="Cullen D."/>
            <person name="Hibbett D.S."/>
            <person name="Grigoriev I.V."/>
        </authorList>
    </citation>
    <scope>NUCLEOTIDE SEQUENCE [LARGE SCALE GENOMIC DNA]</scope>
    <source>
        <strain evidence="3">MUCL 33604</strain>
    </source>
</reference>
<feature type="compositionally biased region" description="Basic and acidic residues" evidence="1">
    <location>
        <begin position="157"/>
        <end position="178"/>
    </location>
</feature>
<gene>
    <name evidence="2" type="ORF">JAAARDRAFT_51583</name>
</gene>
<organism evidence="2 3">
    <name type="scientific">Jaapia argillacea MUCL 33604</name>
    <dbReference type="NCBI Taxonomy" id="933084"/>
    <lineage>
        <taxon>Eukaryota</taxon>
        <taxon>Fungi</taxon>
        <taxon>Dikarya</taxon>
        <taxon>Basidiomycota</taxon>
        <taxon>Agaricomycotina</taxon>
        <taxon>Agaricomycetes</taxon>
        <taxon>Agaricomycetidae</taxon>
        <taxon>Jaapiales</taxon>
        <taxon>Jaapiaceae</taxon>
        <taxon>Jaapia</taxon>
    </lineage>
</organism>
<dbReference type="EMBL" id="KL197774">
    <property type="protein sequence ID" value="KDQ49784.1"/>
    <property type="molecule type" value="Genomic_DNA"/>
</dbReference>
<feature type="compositionally biased region" description="Basic and acidic residues" evidence="1">
    <location>
        <begin position="198"/>
        <end position="209"/>
    </location>
</feature>
<dbReference type="HOGENOM" id="CLU_1315562_0_0_1"/>
<dbReference type="InParanoid" id="A0A067P4S7"/>
<accession>A0A067P4S7</accession>